<feature type="transmembrane region" description="Helical" evidence="6">
    <location>
        <begin position="148"/>
        <end position="169"/>
    </location>
</feature>
<evidence type="ECO:0000259" key="7">
    <source>
        <dbReference type="Pfam" id="PF20684"/>
    </source>
</evidence>
<evidence type="ECO:0000313" key="8">
    <source>
        <dbReference type="EMBL" id="QDS68899.1"/>
    </source>
</evidence>
<organism evidence="8 9">
    <name type="scientific">Venturia effusa</name>
    <dbReference type="NCBI Taxonomy" id="50376"/>
    <lineage>
        <taxon>Eukaryota</taxon>
        <taxon>Fungi</taxon>
        <taxon>Dikarya</taxon>
        <taxon>Ascomycota</taxon>
        <taxon>Pezizomycotina</taxon>
        <taxon>Dothideomycetes</taxon>
        <taxon>Pleosporomycetidae</taxon>
        <taxon>Venturiales</taxon>
        <taxon>Venturiaceae</taxon>
        <taxon>Venturia</taxon>
    </lineage>
</organism>
<comment type="similarity">
    <text evidence="5">Belongs to the SAT4 family.</text>
</comment>
<keyword evidence="9" id="KW-1185">Reference proteome</keyword>
<reference evidence="8 9" key="1">
    <citation type="submission" date="2019-07" db="EMBL/GenBank/DDBJ databases">
        <title>Finished genome of Venturia effusa.</title>
        <authorList>
            <person name="Young C.A."/>
            <person name="Cox M.P."/>
            <person name="Ganley A.R.D."/>
            <person name="David W.J."/>
        </authorList>
    </citation>
    <scope>NUCLEOTIDE SEQUENCE [LARGE SCALE GENOMIC DNA]</scope>
    <source>
        <strain evidence="9">albino</strain>
    </source>
</reference>
<dbReference type="GO" id="GO:0016020">
    <property type="term" value="C:membrane"/>
    <property type="evidence" value="ECO:0007669"/>
    <property type="project" value="UniProtKB-SubCell"/>
</dbReference>
<name>A0A517KZU5_9PEZI</name>
<feature type="transmembrane region" description="Helical" evidence="6">
    <location>
        <begin position="112"/>
        <end position="136"/>
    </location>
</feature>
<evidence type="ECO:0000256" key="6">
    <source>
        <dbReference type="SAM" id="Phobius"/>
    </source>
</evidence>
<dbReference type="Pfam" id="PF20684">
    <property type="entry name" value="Fung_rhodopsin"/>
    <property type="match status" value="1"/>
</dbReference>
<evidence type="ECO:0000256" key="4">
    <source>
        <dbReference type="ARBA" id="ARBA00023136"/>
    </source>
</evidence>
<proteinExistence type="inferred from homology"/>
<keyword evidence="4 6" id="KW-0472">Membrane</keyword>
<keyword evidence="2 6" id="KW-0812">Transmembrane</keyword>
<dbReference type="PANTHER" id="PTHR33048:SF47">
    <property type="entry name" value="INTEGRAL MEMBRANE PROTEIN-RELATED"/>
    <property type="match status" value="1"/>
</dbReference>
<feature type="domain" description="Rhodopsin" evidence="7">
    <location>
        <begin position="35"/>
        <end position="176"/>
    </location>
</feature>
<evidence type="ECO:0000256" key="5">
    <source>
        <dbReference type="ARBA" id="ARBA00038359"/>
    </source>
</evidence>
<dbReference type="STRING" id="50376.A0A517KZU5"/>
<evidence type="ECO:0000256" key="3">
    <source>
        <dbReference type="ARBA" id="ARBA00022989"/>
    </source>
</evidence>
<sequence length="211" mass="23705">MGIVAAQLSVIKKEADSTPGVDLPVTPVEVKLVVAGQCVYLALTNITKASIVTQYIKIFNDASYRSLRLACYGVFVLLVLSFTMGVFWGIFLCWPVSKLWQIDRPGHCGDSLVYWTAAASINTGLDFLVWALPIPLIQRLKLPRRQTWWLSVLFLVGCFTCVIGVIRIVRVRDTASHHLFASKYLFLLSRRMALTASLHRICPSVRYVERS</sequence>
<dbReference type="InterPro" id="IPR052337">
    <property type="entry name" value="SAT4-like"/>
</dbReference>
<evidence type="ECO:0000256" key="2">
    <source>
        <dbReference type="ARBA" id="ARBA00022692"/>
    </source>
</evidence>
<dbReference type="Proteomes" id="UP000316270">
    <property type="component" value="Chromosome 2"/>
</dbReference>
<evidence type="ECO:0000256" key="1">
    <source>
        <dbReference type="ARBA" id="ARBA00004141"/>
    </source>
</evidence>
<gene>
    <name evidence="8" type="ORF">FKW77_007912</name>
</gene>
<keyword evidence="3 6" id="KW-1133">Transmembrane helix</keyword>
<accession>A0A517KZU5</accession>
<dbReference type="InterPro" id="IPR049326">
    <property type="entry name" value="Rhodopsin_dom_fungi"/>
</dbReference>
<feature type="transmembrane region" description="Helical" evidence="6">
    <location>
        <begin position="69"/>
        <end position="92"/>
    </location>
</feature>
<dbReference type="AlphaFoldDB" id="A0A517KZU5"/>
<evidence type="ECO:0000313" key="9">
    <source>
        <dbReference type="Proteomes" id="UP000316270"/>
    </source>
</evidence>
<comment type="subcellular location">
    <subcellularLocation>
        <location evidence="1">Membrane</location>
        <topology evidence="1">Multi-pass membrane protein</topology>
    </subcellularLocation>
</comment>
<dbReference type="OrthoDB" id="444631at2759"/>
<dbReference type="PANTHER" id="PTHR33048">
    <property type="entry name" value="PTH11-LIKE INTEGRAL MEMBRANE PROTEIN (AFU_ORTHOLOGUE AFUA_5G11245)"/>
    <property type="match status" value="1"/>
</dbReference>
<dbReference type="EMBL" id="CP042186">
    <property type="protein sequence ID" value="QDS68899.1"/>
    <property type="molecule type" value="Genomic_DNA"/>
</dbReference>
<protein>
    <recommendedName>
        <fullName evidence="7">Rhodopsin domain-containing protein</fullName>
    </recommendedName>
</protein>